<evidence type="ECO:0000256" key="2">
    <source>
        <dbReference type="ARBA" id="ARBA00023239"/>
    </source>
</evidence>
<dbReference type="GO" id="GO:0016836">
    <property type="term" value="F:hydro-lyase activity"/>
    <property type="evidence" value="ECO:0007669"/>
    <property type="project" value="InterPro"/>
</dbReference>
<dbReference type="EMBL" id="SGXC01000001">
    <property type="protein sequence ID" value="RZS85374.1"/>
    <property type="molecule type" value="Genomic_DNA"/>
</dbReference>
<dbReference type="InterPro" id="IPR015928">
    <property type="entry name" value="Aconitase/3IPM_dehydase_swvl"/>
</dbReference>
<feature type="domain" description="Aconitase A/isopropylmalate dehydratase small subunit swivel" evidence="3">
    <location>
        <begin position="54"/>
        <end position="107"/>
    </location>
</feature>
<name>A0A4Q7NJX4_9BURK</name>
<protein>
    <submittedName>
        <fullName evidence="4">3-isopropylmalate/(R)-2-methylmalate dehydratase small subunit</fullName>
    </submittedName>
</protein>
<dbReference type="PANTHER" id="PTHR43345:SF2">
    <property type="entry name" value="3-ISOPROPYLMALATE DEHYDRATASE SMALL SUBUNIT 1"/>
    <property type="match status" value="1"/>
</dbReference>
<evidence type="ECO:0000256" key="1">
    <source>
        <dbReference type="ARBA" id="ARBA00009869"/>
    </source>
</evidence>
<dbReference type="SUPFAM" id="SSF52016">
    <property type="entry name" value="LeuD/IlvD-like"/>
    <property type="match status" value="1"/>
</dbReference>
<proteinExistence type="inferred from homology"/>
<dbReference type="AlphaFoldDB" id="A0A4Q7NJX4"/>
<dbReference type="InterPro" id="IPR000573">
    <property type="entry name" value="AconitaseA/IPMdHydase_ssu_swvl"/>
</dbReference>
<reference evidence="4 5" key="1">
    <citation type="submission" date="2019-02" db="EMBL/GenBank/DDBJ databases">
        <title>Genomic Encyclopedia of Type Strains, Phase IV (KMG-IV): sequencing the most valuable type-strain genomes for metagenomic binning, comparative biology and taxonomic classification.</title>
        <authorList>
            <person name="Goeker M."/>
        </authorList>
    </citation>
    <scope>NUCLEOTIDE SEQUENCE [LARGE SCALE GENOMIC DNA]</scope>
    <source>
        <strain evidence="4 5">K24</strain>
    </source>
</reference>
<dbReference type="InterPro" id="IPR050075">
    <property type="entry name" value="LeuD"/>
</dbReference>
<sequence>MSATTHRVWKLGQDIDTDLLAPGYVMKHGIEVIATHCLESVRPEFAATVRPGDVVAAGPGFGIGSSREQAAAALVRLGVAAVIAPSYGGLFFRNAFNVGLMLLTCPQAESLDEAARIEIRFRETPQVATPDGRVLACEPIPDFLVDMARSGGLLNQLRKRLAGNGPGTSSSGHLSR</sequence>
<dbReference type="PANTHER" id="PTHR43345">
    <property type="entry name" value="3-ISOPROPYLMALATE DEHYDRATASE SMALL SUBUNIT 2-RELATED-RELATED"/>
    <property type="match status" value="1"/>
</dbReference>
<dbReference type="RefSeq" id="WP_130356597.1">
    <property type="nucleotide sequence ID" value="NZ_SGXC01000001.1"/>
</dbReference>
<dbReference type="Pfam" id="PF00694">
    <property type="entry name" value="Aconitase_C"/>
    <property type="match status" value="1"/>
</dbReference>
<dbReference type="NCBIfam" id="TIGR02087">
    <property type="entry name" value="LEUD_arch"/>
    <property type="match status" value="1"/>
</dbReference>
<organism evidence="4 5">
    <name type="scientific">Pigmentiphaga kullae</name>
    <dbReference type="NCBI Taxonomy" id="151784"/>
    <lineage>
        <taxon>Bacteria</taxon>
        <taxon>Pseudomonadati</taxon>
        <taxon>Pseudomonadota</taxon>
        <taxon>Betaproteobacteria</taxon>
        <taxon>Burkholderiales</taxon>
        <taxon>Alcaligenaceae</taxon>
        <taxon>Pigmentiphaga</taxon>
    </lineage>
</organism>
<accession>A0A4Q7NJX4</accession>
<dbReference type="Gene3D" id="3.20.19.10">
    <property type="entry name" value="Aconitase, domain 4"/>
    <property type="match status" value="1"/>
</dbReference>
<evidence type="ECO:0000259" key="3">
    <source>
        <dbReference type="Pfam" id="PF00694"/>
    </source>
</evidence>
<evidence type="ECO:0000313" key="4">
    <source>
        <dbReference type="EMBL" id="RZS85374.1"/>
    </source>
</evidence>
<keyword evidence="2" id="KW-0456">Lyase</keyword>
<comment type="similarity">
    <text evidence="1">Belongs to the LeuD family. LeuD type 2 subfamily.</text>
</comment>
<gene>
    <name evidence="4" type="ORF">EV675_1398</name>
</gene>
<dbReference type="Proteomes" id="UP000292445">
    <property type="component" value="Unassembled WGS sequence"/>
</dbReference>
<keyword evidence="5" id="KW-1185">Reference proteome</keyword>
<dbReference type="InterPro" id="IPR011827">
    <property type="entry name" value="LeuD_type2/HacB/DmdB"/>
</dbReference>
<evidence type="ECO:0000313" key="5">
    <source>
        <dbReference type="Proteomes" id="UP000292445"/>
    </source>
</evidence>
<dbReference type="OrthoDB" id="9777465at2"/>
<comment type="caution">
    <text evidence="4">The sequence shown here is derived from an EMBL/GenBank/DDBJ whole genome shotgun (WGS) entry which is preliminary data.</text>
</comment>